<name>A0ABT8SDG5_9BURK</name>
<evidence type="ECO:0000259" key="5">
    <source>
        <dbReference type="PROSITE" id="PS51078"/>
    </source>
</evidence>
<dbReference type="PANTHER" id="PTHR30136:SF33">
    <property type="entry name" value="TRANSCRIPTIONAL REGULATORY PROTEIN"/>
    <property type="match status" value="1"/>
</dbReference>
<evidence type="ECO:0000313" key="6">
    <source>
        <dbReference type="EMBL" id="MDO1536047.1"/>
    </source>
</evidence>
<feature type="domain" description="HTH iclR-type" evidence="4">
    <location>
        <begin position="33"/>
        <end position="95"/>
    </location>
</feature>
<dbReference type="SUPFAM" id="SSF55781">
    <property type="entry name" value="GAF domain-like"/>
    <property type="match status" value="1"/>
</dbReference>
<evidence type="ECO:0000256" key="3">
    <source>
        <dbReference type="ARBA" id="ARBA00023163"/>
    </source>
</evidence>
<dbReference type="Pfam" id="PF01614">
    <property type="entry name" value="IclR_C"/>
    <property type="match status" value="1"/>
</dbReference>
<proteinExistence type="predicted"/>
<evidence type="ECO:0000259" key="4">
    <source>
        <dbReference type="PROSITE" id="PS51077"/>
    </source>
</evidence>
<dbReference type="InterPro" id="IPR005471">
    <property type="entry name" value="Tscrpt_reg_IclR_N"/>
</dbReference>
<gene>
    <name evidence="6" type="ORF">Q2T77_27545</name>
</gene>
<dbReference type="EMBL" id="JAUKVY010000024">
    <property type="protein sequence ID" value="MDO1536047.1"/>
    <property type="molecule type" value="Genomic_DNA"/>
</dbReference>
<keyword evidence="7" id="KW-1185">Reference proteome</keyword>
<comment type="caution">
    <text evidence="6">The sequence shown here is derived from an EMBL/GenBank/DDBJ whole genome shotgun (WGS) entry which is preliminary data.</text>
</comment>
<dbReference type="InterPro" id="IPR029016">
    <property type="entry name" value="GAF-like_dom_sf"/>
</dbReference>
<protein>
    <submittedName>
        <fullName evidence="6">IclR family transcriptional regulator</fullName>
    </submittedName>
</protein>
<feature type="domain" description="IclR-ED" evidence="5">
    <location>
        <begin position="96"/>
        <end position="281"/>
    </location>
</feature>
<reference evidence="6" key="1">
    <citation type="submission" date="2023-06" db="EMBL/GenBank/DDBJ databases">
        <authorList>
            <person name="Jiang Y."/>
            <person name="Liu Q."/>
        </authorList>
    </citation>
    <scope>NUCLEOTIDE SEQUENCE</scope>
    <source>
        <strain evidence="6">CGMCC 1.12090</strain>
    </source>
</reference>
<dbReference type="Gene3D" id="3.30.450.40">
    <property type="match status" value="1"/>
</dbReference>
<organism evidence="6 7">
    <name type="scientific">Variovorax ginsengisoli</name>
    <dbReference type="NCBI Taxonomy" id="363844"/>
    <lineage>
        <taxon>Bacteria</taxon>
        <taxon>Pseudomonadati</taxon>
        <taxon>Pseudomonadota</taxon>
        <taxon>Betaproteobacteria</taxon>
        <taxon>Burkholderiales</taxon>
        <taxon>Comamonadaceae</taxon>
        <taxon>Variovorax</taxon>
    </lineage>
</organism>
<keyword evidence="3" id="KW-0804">Transcription</keyword>
<dbReference type="InterPro" id="IPR036388">
    <property type="entry name" value="WH-like_DNA-bd_sf"/>
</dbReference>
<dbReference type="PROSITE" id="PS51078">
    <property type="entry name" value="ICLR_ED"/>
    <property type="match status" value="1"/>
</dbReference>
<keyword evidence="2" id="KW-0238">DNA-binding</keyword>
<dbReference type="InterPro" id="IPR014757">
    <property type="entry name" value="Tscrpt_reg_IclR_C"/>
</dbReference>
<dbReference type="Gene3D" id="1.10.10.10">
    <property type="entry name" value="Winged helix-like DNA-binding domain superfamily/Winged helix DNA-binding domain"/>
    <property type="match status" value="1"/>
</dbReference>
<dbReference type="Proteomes" id="UP001169027">
    <property type="component" value="Unassembled WGS sequence"/>
</dbReference>
<dbReference type="Pfam" id="PF09339">
    <property type="entry name" value="HTH_IclR"/>
    <property type="match status" value="1"/>
</dbReference>
<dbReference type="RefSeq" id="WP_301813928.1">
    <property type="nucleotide sequence ID" value="NZ_JAUJZH010000024.1"/>
</dbReference>
<sequence length="281" mass="30622">MNKAASAYQTDQEPADLEYEAGEHAAPDDRQFATTLARGLDILRCFTPVKPVLGNKELADRVGLSRPTISRFTYTLSKLGYLRTDAPSGKYRLGPAVISLGYPLLASITLRQLARPLMNELASALRCSVSMGIRDRLSIVYVETSRSMATQGAQLSDIGLRYPIASTAIGHAYVAGCDAATRQSLLNEIRVRTPAIWQACEQRLGQAQEEFAKKGFCSAYGEQHPDYHAVGVPMGRLVDGELIVFNCVGPVHLTTRSSMETLIGPKLVAMVDQLRHAARIA</sequence>
<dbReference type="SUPFAM" id="SSF46785">
    <property type="entry name" value="Winged helix' DNA-binding domain"/>
    <property type="match status" value="1"/>
</dbReference>
<dbReference type="PANTHER" id="PTHR30136">
    <property type="entry name" value="HELIX-TURN-HELIX TRANSCRIPTIONAL REGULATOR, ICLR FAMILY"/>
    <property type="match status" value="1"/>
</dbReference>
<evidence type="ECO:0000256" key="1">
    <source>
        <dbReference type="ARBA" id="ARBA00023015"/>
    </source>
</evidence>
<dbReference type="SMART" id="SM00346">
    <property type="entry name" value="HTH_ICLR"/>
    <property type="match status" value="1"/>
</dbReference>
<keyword evidence="1" id="KW-0805">Transcription regulation</keyword>
<evidence type="ECO:0000313" key="7">
    <source>
        <dbReference type="Proteomes" id="UP001169027"/>
    </source>
</evidence>
<accession>A0ABT8SDG5</accession>
<dbReference type="InterPro" id="IPR036390">
    <property type="entry name" value="WH_DNA-bd_sf"/>
</dbReference>
<evidence type="ECO:0000256" key="2">
    <source>
        <dbReference type="ARBA" id="ARBA00023125"/>
    </source>
</evidence>
<dbReference type="PROSITE" id="PS51077">
    <property type="entry name" value="HTH_ICLR"/>
    <property type="match status" value="1"/>
</dbReference>
<dbReference type="InterPro" id="IPR050707">
    <property type="entry name" value="HTH_MetabolicPath_Reg"/>
</dbReference>